<accession>A0A7D4ULF4</accession>
<comment type="similarity">
    <text evidence="1">Belongs to the YciI family.</text>
</comment>
<dbReference type="InterPro" id="IPR005545">
    <property type="entry name" value="YCII"/>
</dbReference>
<dbReference type="EMBL" id="CP054139">
    <property type="protein sequence ID" value="QKJ29781.1"/>
    <property type="molecule type" value="Genomic_DNA"/>
</dbReference>
<reference evidence="3 4" key="1">
    <citation type="submission" date="2020-05" db="EMBL/GenBank/DDBJ databases">
        <title>Mucilaginibacter mali sp. nov.</title>
        <authorList>
            <person name="Kim H.S."/>
            <person name="Lee K.C."/>
            <person name="Suh M.K."/>
            <person name="Kim J.-S."/>
            <person name="Han K.-I."/>
            <person name="Eom M.K."/>
            <person name="Shin Y.K."/>
            <person name="Lee J.-S."/>
        </authorList>
    </citation>
    <scope>NUCLEOTIDE SEQUENCE [LARGE SCALE GENOMIC DNA]</scope>
    <source>
        <strain evidence="3 4">G2-14</strain>
    </source>
</reference>
<protein>
    <recommendedName>
        <fullName evidence="2">YCII-related domain-containing protein</fullName>
    </recommendedName>
</protein>
<dbReference type="RefSeq" id="WP_173414473.1">
    <property type="nucleotide sequence ID" value="NZ_CP054139.1"/>
</dbReference>
<feature type="domain" description="YCII-related" evidence="2">
    <location>
        <begin position="20"/>
        <end position="112"/>
    </location>
</feature>
<evidence type="ECO:0000259" key="2">
    <source>
        <dbReference type="Pfam" id="PF03795"/>
    </source>
</evidence>
<sequence length="113" mass="12529">MKEYMLLFRGGLDFTTASPELLQQSMMKWMTWMDGLKADGTYLSGERLTQQGAVLSGPEKQLTDGPYAEGKEIVAGFIAIKANDLQQAIEIAKGCPIFEYDGSTEVQEIAKMR</sequence>
<dbReference type="PANTHER" id="PTHR35174:SF1">
    <property type="entry name" value="BLL0086 PROTEIN"/>
    <property type="match status" value="1"/>
</dbReference>
<proteinExistence type="inferred from homology"/>
<gene>
    <name evidence="3" type="ORF">HQ865_08430</name>
</gene>
<dbReference type="PANTHER" id="PTHR35174">
    <property type="entry name" value="BLL7171 PROTEIN-RELATED"/>
    <property type="match status" value="1"/>
</dbReference>
<organism evidence="3 4">
    <name type="scientific">Mucilaginibacter mali</name>
    <dbReference type="NCBI Taxonomy" id="2740462"/>
    <lineage>
        <taxon>Bacteria</taxon>
        <taxon>Pseudomonadati</taxon>
        <taxon>Bacteroidota</taxon>
        <taxon>Sphingobacteriia</taxon>
        <taxon>Sphingobacteriales</taxon>
        <taxon>Sphingobacteriaceae</taxon>
        <taxon>Mucilaginibacter</taxon>
    </lineage>
</organism>
<name>A0A7D4ULF4_9SPHI</name>
<evidence type="ECO:0000256" key="1">
    <source>
        <dbReference type="ARBA" id="ARBA00007689"/>
    </source>
</evidence>
<dbReference type="Gene3D" id="3.30.70.1060">
    <property type="entry name" value="Dimeric alpha+beta barrel"/>
    <property type="match status" value="1"/>
</dbReference>
<evidence type="ECO:0000313" key="4">
    <source>
        <dbReference type="Proteomes" id="UP000505355"/>
    </source>
</evidence>
<dbReference type="InterPro" id="IPR011008">
    <property type="entry name" value="Dimeric_a/b-barrel"/>
</dbReference>
<dbReference type="AlphaFoldDB" id="A0A7D4ULF4"/>
<dbReference type="SUPFAM" id="SSF54909">
    <property type="entry name" value="Dimeric alpha+beta barrel"/>
    <property type="match status" value="1"/>
</dbReference>
<dbReference type="Proteomes" id="UP000505355">
    <property type="component" value="Chromosome"/>
</dbReference>
<keyword evidence="4" id="KW-1185">Reference proteome</keyword>
<evidence type="ECO:0000313" key="3">
    <source>
        <dbReference type="EMBL" id="QKJ29781.1"/>
    </source>
</evidence>
<dbReference type="KEGG" id="mmab:HQ865_08430"/>
<dbReference type="Pfam" id="PF03795">
    <property type="entry name" value="YCII"/>
    <property type="match status" value="1"/>
</dbReference>